<dbReference type="PANTHER" id="PTHR48475:SF1">
    <property type="entry name" value="RNASE H TYPE-1 DOMAIN-CONTAINING PROTEIN"/>
    <property type="match status" value="1"/>
</dbReference>
<evidence type="ECO:0000313" key="10">
    <source>
        <dbReference type="Proteomes" id="UP001054252"/>
    </source>
</evidence>
<evidence type="ECO:0000256" key="3">
    <source>
        <dbReference type="ARBA" id="ARBA00022722"/>
    </source>
</evidence>
<evidence type="ECO:0000256" key="2">
    <source>
        <dbReference type="ARBA" id="ARBA00022695"/>
    </source>
</evidence>
<dbReference type="GO" id="GO:0003964">
    <property type="term" value="F:RNA-directed DNA polymerase activity"/>
    <property type="evidence" value="ECO:0007669"/>
    <property type="project" value="UniProtKB-KW"/>
</dbReference>
<reference evidence="9 10" key="1">
    <citation type="journal article" date="2021" name="Commun. Biol.">
        <title>The genome of Shorea leprosula (Dipterocarpaceae) highlights the ecological relevance of drought in aseasonal tropical rainforests.</title>
        <authorList>
            <person name="Ng K.K.S."/>
            <person name="Kobayashi M.J."/>
            <person name="Fawcett J.A."/>
            <person name="Hatakeyama M."/>
            <person name="Paape T."/>
            <person name="Ng C.H."/>
            <person name="Ang C.C."/>
            <person name="Tnah L.H."/>
            <person name="Lee C.T."/>
            <person name="Nishiyama T."/>
            <person name="Sese J."/>
            <person name="O'Brien M.J."/>
            <person name="Copetti D."/>
            <person name="Mohd Noor M.I."/>
            <person name="Ong R.C."/>
            <person name="Putra M."/>
            <person name="Sireger I.Z."/>
            <person name="Indrioko S."/>
            <person name="Kosugi Y."/>
            <person name="Izuno A."/>
            <person name="Isagi Y."/>
            <person name="Lee S.L."/>
            <person name="Shimizu K.K."/>
        </authorList>
    </citation>
    <scope>NUCLEOTIDE SEQUENCE [LARGE SCALE GENOMIC DNA]</scope>
    <source>
        <strain evidence="9">214</strain>
    </source>
</reference>
<keyword evidence="4" id="KW-0255">Endonuclease</keyword>
<evidence type="ECO:0008006" key="11">
    <source>
        <dbReference type="Google" id="ProtNLM"/>
    </source>
</evidence>
<dbReference type="Proteomes" id="UP001054252">
    <property type="component" value="Unassembled WGS sequence"/>
</dbReference>
<dbReference type="SUPFAM" id="SSF56672">
    <property type="entry name" value="DNA/RNA polymerases"/>
    <property type="match status" value="1"/>
</dbReference>
<accession>A0AAV5JFT3</accession>
<dbReference type="PANTHER" id="PTHR48475">
    <property type="entry name" value="RIBONUCLEASE H"/>
    <property type="match status" value="1"/>
</dbReference>
<sequence length="304" mass="35036">MGAILVQHDDSGKKERAIYYMSKKFNDCESKYSPLEKTCCALAWKSKKLRHYMLTNTTYLLSRMDPIKFIFEKPTLSKRISRWHMLLSEFDIVYTTQKAIKGQAIADHLAEHAVEDYEPINWDFPNKDILVVNAKFESDNWKLFFDRAVNQLGCGLGAVSVSPKGDHFPIAIKLDSACTNNIAKYEACIAGMHVALDMNIQDLEIYGDSALIIYQTNGHWQTKDPKLIPYHQYLETLTKKFRFIYLNHMPCAKNQFADALATLALMIQISKDDMIKPLMIEISQELAHCTEIKVDDKPWFHDIK</sequence>
<dbReference type="InterPro" id="IPR041373">
    <property type="entry name" value="RT_RNaseH"/>
</dbReference>
<dbReference type="SUPFAM" id="SSF53098">
    <property type="entry name" value="Ribonuclease H-like"/>
    <property type="match status" value="1"/>
</dbReference>
<dbReference type="InterPro" id="IPR012337">
    <property type="entry name" value="RNaseH-like_sf"/>
</dbReference>
<organism evidence="9 10">
    <name type="scientific">Rubroshorea leprosula</name>
    <dbReference type="NCBI Taxonomy" id="152421"/>
    <lineage>
        <taxon>Eukaryota</taxon>
        <taxon>Viridiplantae</taxon>
        <taxon>Streptophyta</taxon>
        <taxon>Embryophyta</taxon>
        <taxon>Tracheophyta</taxon>
        <taxon>Spermatophyta</taxon>
        <taxon>Magnoliopsida</taxon>
        <taxon>eudicotyledons</taxon>
        <taxon>Gunneridae</taxon>
        <taxon>Pentapetalae</taxon>
        <taxon>rosids</taxon>
        <taxon>malvids</taxon>
        <taxon>Malvales</taxon>
        <taxon>Dipterocarpaceae</taxon>
        <taxon>Rubroshorea</taxon>
    </lineage>
</organism>
<keyword evidence="10" id="KW-1185">Reference proteome</keyword>
<evidence type="ECO:0000256" key="6">
    <source>
        <dbReference type="ARBA" id="ARBA00022918"/>
    </source>
</evidence>
<evidence type="ECO:0000259" key="7">
    <source>
        <dbReference type="Pfam" id="PF13456"/>
    </source>
</evidence>
<dbReference type="CDD" id="cd09279">
    <property type="entry name" value="RNase_HI_like"/>
    <property type="match status" value="1"/>
</dbReference>
<evidence type="ECO:0000313" key="9">
    <source>
        <dbReference type="EMBL" id="GKV11353.1"/>
    </source>
</evidence>
<proteinExistence type="predicted"/>
<evidence type="ECO:0000256" key="4">
    <source>
        <dbReference type="ARBA" id="ARBA00022759"/>
    </source>
</evidence>
<dbReference type="InterPro" id="IPR043502">
    <property type="entry name" value="DNA/RNA_pol_sf"/>
</dbReference>
<dbReference type="EMBL" id="BPVZ01000034">
    <property type="protein sequence ID" value="GKV11353.1"/>
    <property type="molecule type" value="Genomic_DNA"/>
</dbReference>
<dbReference type="InterPro" id="IPR036397">
    <property type="entry name" value="RNaseH_sf"/>
</dbReference>
<evidence type="ECO:0000259" key="8">
    <source>
        <dbReference type="Pfam" id="PF17917"/>
    </source>
</evidence>
<name>A0AAV5JFT3_9ROSI</name>
<evidence type="ECO:0000256" key="1">
    <source>
        <dbReference type="ARBA" id="ARBA00022679"/>
    </source>
</evidence>
<keyword evidence="1" id="KW-0808">Transferase</keyword>
<feature type="domain" description="RNase H type-1" evidence="7">
    <location>
        <begin position="155"/>
        <end position="263"/>
    </location>
</feature>
<feature type="domain" description="Reverse transcriptase RNase H-like" evidence="8">
    <location>
        <begin position="1"/>
        <end position="90"/>
    </location>
</feature>
<keyword evidence="2" id="KW-0548">Nucleotidyltransferase</keyword>
<protein>
    <recommendedName>
        <fullName evidence="11">RNase H type-1 domain-containing protein</fullName>
    </recommendedName>
</protein>
<dbReference type="Pfam" id="PF17917">
    <property type="entry name" value="RT_RNaseH"/>
    <property type="match status" value="1"/>
</dbReference>
<keyword evidence="5" id="KW-0378">Hydrolase</keyword>
<keyword evidence="3" id="KW-0540">Nuclease</keyword>
<dbReference type="AlphaFoldDB" id="A0AAV5JFT3"/>
<dbReference type="Pfam" id="PF13456">
    <property type="entry name" value="RVT_3"/>
    <property type="match status" value="1"/>
</dbReference>
<dbReference type="GO" id="GO:0004523">
    <property type="term" value="F:RNA-DNA hybrid ribonuclease activity"/>
    <property type="evidence" value="ECO:0007669"/>
    <property type="project" value="InterPro"/>
</dbReference>
<dbReference type="GO" id="GO:0003676">
    <property type="term" value="F:nucleic acid binding"/>
    <property type="evidence" value="ECO:0007669"/>
    <property type="project" value="InterPro"/>
</dbReference>
<comment type="caution">
    <text evidence="9">The sequence shown here is derived from an EMBL/GenBank/DDBJ whole genome shotgun (WGS) entry which is preliminary data.</text>
</comment>
<keyword evidence="6" id="KW-0695">RNA-directed DNA polymerase</keyword>
<dbReference type="Gene3D" id="3.30.420.10">
    <property type="entry name" value="Ribonuclease H-like superfamily/Ribonuclease H"/>
    <property type="match status" value="1"/>
</dbReference>
<gene>
    <name evidence="9" type="ORF">SLEP1_g22617</name>
</gene>
<evidence type="ECO:0000256" key="5">
    <source>
        <dbReference type="ARBA" id="ARBA00022801"/>
    </source>
</evidence>
<dbReference type="InterPro" id="IPR002156">
    <property type="entry name" value="RNaseH_domain"/>
</dbReference>